<gene>
    <name evidence="7" type="ORF">GCM10011378_22780</name>
</gene>
<dbReference type="Pfam" id="PF06803">
    <property type="entry name" value="DUF1232"/>
    <property type="match status" value="1"/>
</dbReference>
<evidence type="ECO:0000256" key="5">
    <source>
        <dbReference type="SAM" id="MobiDB-lite"/>
    </source>
</evidence>
<feature type="compositionally biased region" description="Polar residues" evidence="5">
    <location>
        <begin position="168"/>
        <end position="179"/>
    </location>
</feature>
<feature type="compositionally biased region" description="Polar residues" evidence="5">
    <location>
        <begin position="193"/>
        <end position="213"/>
    </location>
</feature>
<evidence type="ECO:0000259" key="6">
    <source>
        <dbReference type="Pfam" id="PF06803"/>
    </source>
</evidence>
<reference evidence="8" key="1">
    <citation type="journal article" date="2019" name="Int. J. Syst. Evol. Microbiol.">
        <title>The Global Catalogue of Microorganisms (GCM) 10K type strain sequencing project: providing services to taxonomists for standard genome sequencing and annotation.</title>
        <authorList>
            <consortium name="The Broad Institute Genomics Platform"/>
            <consortium name="The Broad Institute Genome Sequencing Center for Infectious Disease"/>
            <person name="Wu L."/>
            <person name="Ma J."/>
        </authorList>
    </citation>
    <scope>NUCLEOTIDE SEQUENCE [LARGE SCALE GENOMIC DNA]</scope>
    <source>
        <strain evidence="8">CGMCC 1.12990</strain>
    </source>
</reference>
<proteinExistence type="predicted"/>
<keyword evidence="2" id="KW-0812">Transmembrane</keyword>
<dbReference type="InterPro" id="IPR010652">
    <property type="entry name" value="DUF1232"/>
</dbReference>
<feature type="region of interest" description="Disordered" evidence="5">
    <location>
        <begin position="154"/>
        <end position="237"/>
    </location>
</feature>
<name>A0ABQ1WV23_9BACT</name>
<keyword evidence="3" id="KW-1133">Transmembrane helix</keyword>
<protein>
    <recommendedName>
        <fullName evidence="6">DUF1232 domain-containing protein</fullName>
    </recommendedName>
</protein>
<comment type="subcellular location">
    <subcellularLocation>
        <location evidence="1">Endomembrane system</location>
        <topology evidence="1">Multi-pass membrane protein</topology>
    </subcellularLocation>
</comment>
<accession>A0ABQ1WV23</accession>
<dbReference type="Proteomes" id="UP000601361">
    <property type="component" value="Unassembled WGS sequence"/>
</dbReference>
<feature type="compositionally biased region" description="Low complexity" evidence="5">
    <location>
        <begin position="180"/>
        <end position="191"/>
    </location>
</feature>
<evidence type="ECO:0000256" key="3">
    <source>
        <dbReference type="ARBA" id="ARBA00022989"/>
    </source>
</evidence>
<feature type="domain" description="DUF1232" evidence="6">
    <location>
        <begin position="85"/>
        <end position="120"/>
    </location>
</feature>
<feature type="compositionally biased region" description="Gly residues" evidence="5">
    <location>
        <begin position="227"/>
        <end position="237"/>
    </location>
</feature>
<evidence type="ECO:0000256" key="4">
    <source>
        <dbReference type="ARBA" id="ARBA00023136"/>
    </source>
</evidence>
<dbReference type="EMBL" id="BMGS01000005">
    <property type="protein sequence ID" value="GGG46007.1"/>
    <property type="molecule type" value="Genomic_DNA"/>
</dbReference>
<evidence type="ECO:0000313" key="8">
    <source>
        <dbReference type="Proteomes" id="UP000601361"/>
    </source>
</evidence>
<organism evidence="7 8">
    <name type="scientific">Hymenobacter glacieicola</name>
    <dbReference type="NCBI Taxonomy" id="1562124"/>
    <lineage>
        <taxon>Bacteria</taxon>
        <taxon>Pseudomonadati</taxon>
        <taxon>Bacteroidota</taxon>
        <taxon>Cytophagia</taxon>
        <taxon>Cytophagales</taxon>
        <taxon>Hymenobacteraceae</taxon>
        <taxon>Hymenobacter</taxon>
    </lineage>
</organism>
<evidence type="ECO:0000256" key="2">
    <source>
        <dbReference type="ARBA" id="ARBA00022692"/>
    </source>
</evidence>
<keyword evidence="8" id="KW-1185">Reference proteome</keyword>
<evidence type="ECO:0000256" key="1">
    <source>
        <dbReference type="ARBA" id="ARBA00004127"/>
    </source>
</evidence>
<keyword evidence="4" id="KW-0472">Membrane</keyword>
<evidence type="ECO:0000313" key="7">
    <source>
        <dbReference type="EMBL" id="GGG46007.1"/>
    </source>
</evidence>
<sequence length="237" mass="25189">MDKQTPNGENIASSPLFKKFVGKAEEYIKKPTRMKQLLNDAYQKASEKNDVGSIAHEAWDTLQTLFRLIRTSVSGEYTGLPTTTVIAAVAVTIYFLSPIDVIPDFIPVLGLLDDVALVAWFSTTIKEEMDKFLEWERTRPSLVSDAVIVEDKVAASPSMPPVEAPPIGTTSSANTDSGISSPDSSKPAPASITDATPATNVTPHADTAANTTDSSREPHLSASSGRASGGDPGGNVR</sequence>
<comment type="caution">
    <text evidence="7">The sequence shown here is derived from an EMBL/GenBank/DDBJ whole genome shotgun (WGS) entry which is preliminary data.</text>
</comment>